<name>A0ACC2RGP6_9FUNG</name>
<comment type="caution">
    <text evidence="1">The sequence shown here is derived from an EMBL/GenBank/DDBJ whole genome shotgun (WGS) entry which is preliminary data.</text>
</comment>
<organism evidence="1 2">
    <name type="scientific">Entomophthora muscae</name>
    <dbReference type="NCBI Taxonomy" id="34485"/>
    <lineage>
        <taxon>Eukaryota</taxon>
        <taxon>Fungi</taxon>
        <taxon>Fungi incertae sedis</taxon>
        <taxon>Zoopagomycota</taxon>
        <taxon>Entomophthoromycotina</taxon>
        <taxon>Entomophthoromycetes</taxon>
        <taxon>Entomophthorales</taxon>
        <taxon>Entomophthoraceae</taxon>
        <taxon>Entomophthora</taxon>
    </lineage>
</organism>
<accession>A0ACC2RGP6</accession>
<protein>
    <submittedName>
        <fullName evidence="1">Uncharacterized protein</fullName>
    </submittedName>
</protein>
<keyword evidence="2" id="KW-1185">Reference proteome</keyword>
<evidence type="ECO:0000313" key="1">
    <source>
        <dbReference type="EMBL" id="KAJ9049224.1"/>
    </source>
</evidence>
<gene>
    <name evidence="1" type="ORF">DSO57_1026825</name>
</gene>
<sequence>MRYWLSTRSLGLPDPLLAVYCLPGAPFGPIHFTEYPLKTECKEYTLEKILEQDYLARVKLVARYNRQDPWNVSEPKLFRDRHNFLPAYQLDMKPPVTPKPMLTSAPGLPLDHTNKLFGIVYITLTGVIDTIIPAAGLWSWVGKSMPYLIKLAPILWWALPAKPVACVFPENDGPAAQGWLPDTAPEESVGQQVPPRILLQSRRVMKTLLKIQPMNTYPVPVSFCCSKPWAILTSKILFSN</sequence>
<proteinExistence type="predicted"/>
<dbReference type="Proteomes" id="UP001165960">
    <property type="component" value="Unassembled WGS sequence"/>
</dbReference>
<reference evidence="1" key="1">
    <citation type="submission" date="2022-04" db="EMBL/GenBank/DDBJ databases">
        <title>Genome of the entomopathogenic fungus Entomophthora muscae.</title>
        <authorList>
            <person name="Elya C."/>
            <person name="Lovett B.R."/>
            <person name="Lee E."/>
            <person name="Macias A.M."/>
            <person name="Hajek A.E."/>
            <person name="De Bivort B.L."/>
            <person name="Kasson M.T."/>
            <person name="De Fine Licht H.H."/>
            <person name="Stajich J.E."/>
        </authorList>
    </citation>
    <scope>NUCLEOTIDE SEQUENCE</scope>
    <source>
        <strain evidence="1">Berkeley</strain>
    </source>
</reference>
<dbReference type="EMBL" id="QTSX02007259">
    <property type="protein sequence ID" value="KAJ9049224.1"/>
    <property type="molecule type" value="Genomic_DNA"/>
</dbReference>
<evidence type="ECO:0000313" key="2">
    <source>
        <dbReference type="Proteomes" id="UP001165960"/>
    </source>
</evidence>